<evidence type="ECO:0000313" key="2">
    <source>
        <dbReference type="EMBL" id="KMT21852.1"/>
    </source>
</evidence>
<dbReference type="STRING" id="1121307.CLCY_3c01230"/>
<protein>
    <submittedName>
        <fullName evidence="2">Uncharacterized protein</fullName>
    </submittedName>
</protein>
<dbReference type="Proteomes" id="UP000036756">
    <property type="component" value="Unassembled WGS sequence"/>
</dbReference>
<keyword evidence="1" id="KW-1133">Transmembrane helix</keyword>
<name>A0A0J8D7I0_CLOCY</name>
<proteinExistence type="predicted"/>
<feature type="transmembrane region" description="Helical" evidence="1">
    <location>
        <begin position="25"/>
        <end position="45"/>
    </location>
</feature>
<organism evidence="2 3">
    <name type="scientific">Clostridium cylindrosporum DSM 605</name>
    <dbReference type="NCBI Taxonomy" id="1121307"/>
    <lineage>
        <taxon>Bacteria</taxon>
        <taxon>Bacillati</taxon>
        <taxon>Bacillota</taxon>
        <taxon>Clostridia</taxon>
        <taxon>Eubacteriales</taxon>
        <taxon>Clostridiaceae</taxon>
        <taxon>Clostridium</taxon>
    </lineage>
</organism>
<evidence type="ECO:0000313" key="3">
    <source>
        <dbReference type="Proteomes" id="UP000036756"/>
    </source>
</evidence>
<sequence length="54" mass="6189">MYLVVTIVTFVIYPFNLNIYNDVESILYVVGIVAFVVYISIILLVKSTINECKE</sequence>
<keyword evidence="1" id="KW-0472">Membrane</keyword>
<dbReference type="PATRIC" id="fig|1121307.3.peg.1475"/>
<evidence type="ECO:0000256" key="1">
    <source>
        <dbReference type="SAM" id="Phobius"/>
    </source>
</evidence>
<dbReference type="AlphaFoldDB" id="A0A0J8D7I0"/>
<keyword evidence="3" id="KW-1185">Reference proteome</keyword>
<accession>A0A0J8D7I0</accession>
<reference evidence="2 3" key="1">
    <citation type="submission" date="2015-06" db="EMBL/GenBank/DDBJ databases">
        <title>Draft genome sequence of the purine-degrading Clostridium cylindrosporum HC-1 (DSM 605).</title>
        <authorList>
            <person name="Poehlein A."/>
            <person name="Schiel-Bengelsdorf B."/>
            <person name="Bengelsdorf F."/>
            <person name="Daniel R."/>
            <person name="Duerre P."/>
        </authorList>
    </citation>
    <scope>NUCLEOTIDE SEQUENCE [LARGE SCALE GENOMIC DNA]</scope>
    <source>
        <strain evidence="2 3">DSM 605</strain>
    </source>
</reference>
<keyword evidence="1" id="KW-0812">Transmembrane</keyword>
<comment type="caution">
    <text evidence="2">The sequence shown here is derived from an EMBL/GenBank/DDBJ whole genome shotgun (WGS) entry which is preliminary data.</text>
</comment>
<gene>
    <name evidence="2" type="ORF">CLCY_3c01230</name>
</gene>
<dbReference type="EMBL" id="LFVU01000026">
    <property type="protein sequence ID" value="KMT21852.1"/>
    <property type="molecule type" value="Genomic_DNA"/>
</dbReference>